<evidence type="ECO:0000256" key="12">
    <source>
        <dbReference type="ARBA" id="ARBA00023159"/>
    </source>
</evidence>
<name>A0A8H7QXS4_9FUNG</name>
<dbReference type="GO" id="GO:0005634">
    <property type="term" value="C:nucleus"/>
    <property type="evidence" value="ECO:0007669"/>
    <property type="project" value="UniProtKB-SubCell"/>
</dbReference>
<keyword evidence="11" id="KW-1015">Disulfide bond</keyword>
<dbReference type="AlphaFoldDB" id="A0A8H7QXS4"/>
<keyword evidence="16" id="KW-0636">Prenylation</keyword>
<keyword evidence="13" id="KW-0804">Transcription</keyword>
<dbReference type="InterPro" id="IPR029021">
    <property type="entry name" value="Prot-tyrosine_phosphatase-like"/>
</dbReference>
<evidence type="ECO:0000256" key="7">
    <source>
        <dbReference type="ARBA" id="ARBA00022833"/>
    </source>
</evidence>
<accession>A0A8H7QXS4</accession>
<dbReference type="GO" id="GO:0006325">
    <property type="term" value="P:chromatin organization"/>
    <property type="evidence" value="ECO:0007669"/>
    <property type="project" value="UniProtKB-KW"/>
</dbReference>
<keyword evidence="4" id="KW-0479">Metal-binding</keyword>
<evidence type="ECO:0000256" key="17">
    <source>
        <dbReference type="ARBA" id="ARBA00051722"/>
    </source>
</evidence>
<protein>
    <recommendedName>
        <fullName evidence="18">SAGA-associated factor 11</fullName>
    </recommendedName>
</protein>
<dbReference type="InterPro" id="IPR020422">
    <property type="entry name" value="TYR_PHOSPHATASE_DUAL_dom"/>
</dbReference>
<dbReference type="GO" id="GO:0008270">
    <property type="term" value="F:zinc ion binding"/>
    <property type="evidence" value="ECO:0007669"/>
    <property type="project" value="UniProtKB-KW"/>
</dbReference>
<dbReference type="PROSITE" id="PS50056">
    <property type="entry name" value="TYR_PHOSPHATASE_2"/>
    <property type="match status" value="1"/>
</dbReference>
<dbReference type="GO" id="GO:0004725">
    <property type="term" value="F:protein tyrosine phosphatase activity"/>
    <property type="evidence" value="ECO:0007669"/>
    <property type="project" value="UniProtKB-EC"/>
</dbReference>
<dbReference type="Gene3D" id="3.90.190.10">
    <property type="entry name" value="Protein tyrosine phosphatase superfamily"/>
    <property type="match status" value="1"/>
</dbReference>
<gene>
    <name evidence="22" type="ORF">INT47_002793</name>
</gene>
<keyword evidence="12 18" id="KW-0010">Activator</keyword>
<evidence type="ECO:0000256" key="6">
    <source>
        <dbReference type="ARBA" id="ARBA00022801"/>
    </source>
</evidence>
<comment type="subcellular location">
    <subcellularLocation>
        <location evidence="1 18">Nucleus</location>
    </subcellularLocation>
</comment>
<evidence type="ECO:0000256" key="18">
    <source>
        <dbReference type="RuleBase" id="RU261113"/>
    </source>
</evidence>
<evidence type="ECO:0000256" key="10">
    <source>
        <dbReference type="ARBA" id="ARBA00023015"/>
    </source>
</evidence>
<evidence type="ECO:0000259" key="20">
    <source>
        <dbReference type="PROSITE" id="PS50054"/>
    </source>
</evidence>
<evidence type="ECO:0000259" key="21">
    <source>
        <dbReference type="PROSITE" id="PS50056"/>
    </source>
</evidence>
<evidence type="ECO:0000256" key="14">
    <source>
        <dbReference type="ARBA" id="ARBA00023242"/>
    </source>
</evidence>
<keyword evidence="3" id="KW-0488">Methylation</keyword>
<dbReference type="PROSITE" id="PS50054">
    <property type="entry name" value="TYR_PHOSPHATASE_DUAL"/>
    <property type="match status" value="1"/>
</dbReference>
<evidence type="ECO:0000256" key="1">
    <source>
        <dbReference type="ARBA" id="ARBA00004123"/>
    </source>
</evidence>
<evidence type="ECO:0000256" key="3">
    <source>
        <dbReference type="ARBA" id="ARBA00022481"/>
    </source>
</evidence>
<evidence type="ECO:0000256" key="15">
    <source>
        <dbReference type="ARBA" id="ARBA00023288"/>
    </source>
</evidence>
<evidence type="ECO:0000256" key="16">
    <source>
        <dbReference type="ARBA" id="ARBA00023289"/>
    </source>
</evidence>
<dbReference type="GO" id="GO:0005737">
    <property type="term" value="C:cytoplasm"/>
    <property type="evidence" value="ECO:0007669"/>
    <property type="project" value="UniProtKB-ARBA"/>
</dbReference>
<dbReference type="InterPro" id="IPR013246">
    <property type="entry name" value="SAGA_su_Sgf11"/>
</dbReference>
<comment type="similarity">
    <text evidence="2">Belongs to the protein-tyrosine phosphatase family.</text>
</comment>
<keyword evidence="9" id="KW-0904">Protein phosphatase</keyword>
<comment type="caution">
    <text evidence="22">The sequence shown here is derived from an EMBL/GenBank/DDBJ whole genome shotgun (WGS) entry which is preliminary data.</text>
</comment>
<keyword evidence="14" id="KW-0539">Nucleus</keyword>
<proteinExistence type="inferred from homology"/>
<evidence type="ECO:0000256" key="2">
    <source>
        <dbReference type="ARBA" id="ARBA00009580"/>
    </source>
</evidence>
<dbReference type="SUPFAM" id="SSF52799">
    <property type="entry name" value="(Phosphotyrosine protein) phosphatases II"/>
    <property type="match status" value="1"/>
</dbReference>
<keyword evidence="10" id="KW-0805">Transcription regulation</keyword>
<dbReference type="Gene3D" id="3.30.160.60">
    <property type="entry name" value="Classic Zinc Finger"/>
    <property type="match status" value="1"/>
</dbReference>
<evidence type="ECO:0000256" key="5">
    <source>
        <dbReference type="ARBA" id="ARBA00022771"/>
    </source>
</evidence>
<evidence type="ECO:0000256" key="19">
    <source>
        <dbReference type="SAM" id="MobiDB-lite"/>
    </source>
</evidence>
<evidence type="ECO:0000313" key="23">
    <source>
        <dbReference type="Proteomes" id="UP000603453"/>
    </source>
</evidence>
<keyword evidence="15" id="KW-0449">Lipoprotein</keyword>
<evidence type="ECO:0000256" key="13">
    <source>
        <dbReference type="ARBA" id="ARBA00023163"/>
    </source>
</evidence>
<feature type="region of interest" description="Disordered" evidence="19">
    <location>
        <begin position="358"/>
        <end position="405"/>
    </location>
</feature>
<sequence length="405" mass="45622">MIPQRTGTPLGRMLSLIEMPSVSLRFLILDCPTESTLPFYLEEFKRYNVTHVVRCCQPTYTATRLNEQGIQVHDLPFKDGGVPPPNVVAEWLSIVDLEERASAEKEFPPTIAVHCVAGLGRAPALVAIALIELGMQPLDAVEFIRRKRRGAFNKPQIAYLDNYKKTLRSKSTSSIKTSFTRIFRFGSKKDVDPTSITMQKPKGHVDNLSNAHLTESQKEAGTLLFKKLLSDRNKTLEELTQTQSSLQKNIPKIVKKPNLSRAAMAFSLLEDLIDECINDVLFDVHKDTKQENSVCQICQTKCKHYVKRPGLDVWGKSYTVNNLPSYDCVNCQKTIASTRYAPHLEKCLGLAGRQSSRVASRRMGSSPFSSDDNHSPDSDYDRNKKKKHPSFSNGVSRVKKLKYMD</sequence>
<keyword evidence="23" id="KW-1185">Reference proteome</keyword>
<dbReference type="SMART" id="SM00404">
    <property type="entry name" value="PTPc_motif"/>
    <property type="match status" value="1"/>
</dbReference>
<keyword evidence="5" id="KW-0863">Zinc-finger</keyword>
<dbReference type="CDD" id="cd14500">
    <property type="entry name" value="PTP-IVa"/>
    <property type="match status" value="1"/>
</dbReference>
<evidence type="ECO:0000256" key="8">
    <source>
        <dbReference type="ARBA" id="ARBA00022853"/>
    </source>
</evidence>
<dbReference type="GO" id="GO:0070461">
    <property type="term" value="C:SAGA-type complex"/>
    <property type="evidence" value="ECO:0007669"/>
    <property type="project" value="UniProtKB-ARBA"/>
</dbReference>
<dbReference type="InterPro" id="IPR003595">
    <property type="entry name" value="Tyr_Pase_cat"/>
</dbReference>
<evidence type="ECO:0000256" key="9">
    <source>
        <dbReference type="ARBA" id="ARBA00022912"/>
    </source>
</evidence>
<comment type="similarity">
    <text evidence="18">Belongs to the SGF11 family.</text>
</comment>
<dbReference type="Pfam" id="PF08209">
    <property type="entry name" value="Sgf11"/>
    <property type="match status" value="1"/>
</dbReference>
<keyword evidence="7" id="KW-0862">Zinc</keyword>
<feature type="domain" description="Tyrosine-protein phosphatase" evidence="20">
    <location>
        <begin position="18"/>
        <end position="172"/>
    </location>
</feature>
<keyword evidence="8" id="KW-0156">Chromatin regulator</keyword>
<dbReference type="OrthoDB" id="21557at2759"/>
<dbReference type="EMBL" id="JAEPRD010000079">
    <property type="protein sequence ID" value="KAG2200749.1"/>
    <property type="molecule type" value="Genomic_DNA"/>
</dbReference>
<comment type="catalytic activity">
    <reaction evidence="17">
        <text>O-phospho-L-tyrosyl-[protein] + H2O = L-tyrosyl-[protein] + phosphate</text>
        <dbReference type="Rhea" id="RHEA:10684"/>
        <dbReference type="Rhea" id="RHEA-COMP:10136"/>
        <dbReference type="Rhea" id="RHEA-COMP:20101"/>
        <dbReference type="ChEBI" id="CHEBI:15377"/>
        <dbReference type="ChEBI" id="CHEBI:43474"/>
        <dbReference type="ChEBI" id="CHEBI:46858"/>
        <dbReference type="ChEBI" id="CHEBI:61978"/>
        <dbReference type="EC" id="3.1.3.48"/>
    </reaction>
</comment>
<dbReference type="FunFam" id="3.90.190.10:FF:000086">
    <property type="entry name" value="Protein tyrosine phosphatase-like protein"/>
    <property type="match status" value="1"/>
</dbReference>
<dbReference type="Proteomes" id="UP000603453">
    <property type="component" value="Unassembled WGS sequence"/>
</dbReference>
<dbReference type="InterPro" id="IPR000387">
    <property type="entry name" value="Tyr_Pase_dom"/>
</dbReference>
<keyword evidence="6" id="KW-0378">Hydrolase</keyword>
<reference evidence="22" key="1">
    <citation type="submission" date="2020-12" db="EMBL/GenBank/DDBJ databases">
        <title>Metabolic potential, ecology and presence of endohyphal bacteria is reflected in genomic diversity of Mucoromycotina.</title>
        <authorList>
            <person name="Muszewska A."/>
            <person name="Okrasinska A."/>
            <person name="Steczkiewicz K."/>
            <person name="Drgas O."/>
            <person name="Orlowska M."/>
            <person name="Perlinska-Lenart U."/>
            <person name="Aleksandrzak-Piekarczyk T."/>
            <person name="Szatraj K."/>
            <person name="Zielenkiewicz U."/>
            <person name="Pilsyk S."/>
            <person name="Malc E."/>
            <person name="Mieczkowski P."/>
            <person name="Kruszewska J.S."/>
            <person name="Biernat P."/>
            <person name="Pawlowska J."/>
        </authorList>
    </citation>
    <scope>NUCLEOTIDE SEQUENCE</scope>
    <source>
        <strain evidence="22">WA0000017839</strain>
    </source>
</reference>
<evidence type="ECO:0000313" key="22">
    <source>
        <dbReference type="EMBL" id="KAG2200749.1"/>
    </source>
</evidence>
<evidence type="ECO:0000256" key="11">
    <source>
        <dbReference type="ARBA" id="ARBA00023157"/>
    </source>
</evidence>
<dbReference type="InterPro" id="IPR050561">
    <property type="entry name" value="PTP"/>
</dbReference>
<organism evidence="22 23">
    <name type="scientific">Mucor saturninus</name>
    <dbReference type="NCBI Taxonomy" id="64648"/>
    <lineage>
        <taxon>Eukaryota</taxon>
        <taxon>Fungi</taxon>
        <taxon>Fungi incertae sedis</taxon>
        <taxon>Mucoromycota</taxon>
        <taxon>Mucoromycotina</taxon>
        <taxon>Mucoromycetes</taxon>
        <taxon>Mucorales</taxon>
        <taxon>Mucorineae</taxon>
        <taxon>Mucoraceae</taxon>
        <taxon>Mucor</taxon>
    </lineage>
</organism>
<dbReference type="PANTHER" id="PTHR23339">
    <property type="entry name" value="TYROSINE SPECIFIC PROTEIN PHOSPHATASE AND DUAL SPECIFICITY PROTEIN PHOSPHATASE"/>
    <property type="match status" value="1"/>
</dbReference>
<feature type="compositionally biased region" description="Basic and acidic residues" evidence="19">
    <location>
        <begin position="371"/>
        <end position="382"/>
    </location>
</feature>
<feature type="domain" description="Tyrosine specific protein phosphatases" evidence="21">
    <location>
        <begin position="89"/>
        <end position="159"/>
    </location>
</feature>
<evidence type="ECO:0000256" key="4">
    <source>
        <dbReference type="ARBA" id="ARBA00022723"/>
    </source>
</evidence>